<dbReference type="SUPFAM" id="SSF46785">
    <property type="entry name" value="Winged helix' DNA-binding domain"/>
    <property type="match status" value="1"/>
</dbReference>
<dbReference type="GO" id="GO:0003677">
    <property type="term" value="F:DNA binding"/>
    <property type="evidence" value="ECO:0007669"/>
    <property type="project" value="UniProtKB-KW"/>
</dbReference>
<sequence length="228" mass="27003">MNLKKIIKNDEKFAEIFANSPAEIIDKWEVKDYDKAEVICYQGEISDYFYYVIEGYLNIYLMAENGSKYVQSIYKSGNYFGELEIFNQQPYVCTVETLTPARIIRLQRKYFMEWIKKDHEYLLYLTKTLCDSFYKLSHKAGEDMLYSLRYRVCNYLGYKVEERGSNSQIIELQIDRKQLSDQLAVTKRSINRVLKGLSEKGIIELKNTSIIIKDIKALNKEEEISRYK</sequence>
<dbReference type="PANTHER" id="PTHR24567:SF26">
    <property type="entry name" value="REGULATORY PROTEIN YEIL"/>
    <property type="match status" value="1"/>
</dbReference>
<feature type="domain" description="Cyclic nucleotide-binding" evidence="4">
    <location>
        <begin position="12"/>
        <end position="115"/>
    </location>
</feature>
<dbReference type="InterPro" id="IPR050397">
    <property type="entry name" value="Env_Response_Regulators"/>
</dbReference>
<name>A0A4R7DXB5_9FIRM</name>
<evidence type="ECO:0000256" key="1">
    <source>
        <dbReference type="ARBA" id="ARBA00023015"/>
    </source>
</evidence>
<evidence type="ECO:0000259" key="5">
    <source>
        <dbReference type="PROSITE" id="PS51063"/>
    </source>
</evidence>
<dbReference type="AlphaFoldDB" id="A0A4R7DXB5"/>
<dbReference type="SMART" id="SM00100">
    <property type="entry name" value="cNMP"/>
    <property type="match status" value="1"/>
</dbReference>
<dbReference type="InterPro" id="IPR000595">
    <property type="entry name" value="cNMP-bd_dom"/>
</dbReference>
<organism evidence="6 7">
    <name type="scientific">Halanaerobium congolense</name>
    <dbReference type="NCBI Taxonomy" id="54121"/>
    <lineage>
        <taxon>Bacteria</taxon>
        <taxon>Bacillati</taxon>
        <taxon>Bacillota</taxon>
        <taxon>Clostridia</taxon>
        <taxon>Halanaerobiales</taxon>
        <taxon>Halanaerobiaceae</taxon>
        <taxon>Halanaerobium</taxon>
    </lineage>
</organism>
<dbReference type="Pfam" id="PF00027">
    <property type="entry name" value="cNMP_binding"/>
    <property type="match status" value="1"/>
</dbReference>
<dbReference type="Proteomes" id="UP000295758">
    <property type="component" value="Unassembled WGS sequence"/>
</dbReference>
<evidence type="ECO:0000313" key="7">
    <source>
        <dbReference type="Proteomes" id="UP000295758"/>
    </source>
</evidence>
<dbReference type="Gene3D" id="2.60.120.10">
    <property type="entry name" value="Jelly Rolls"/>
    <property type="match status" value="1"/>
</dbReference>
<keyword evidence="2" id="KW-0238">DNA-binding</keyword>
<evidence type="ECO:0000256" key="2">
    <source>
        <dbReference type="ARBA" id="ARBA00023125"/>
    </source>
</evidence>
<dbReference type="InterPro" id="IPR012318">
    <property type="entry name" value="HTH_CRP"/>
</dbReference>
<dbReference type="InterPro" id="IPR018490">
    <property type="entry name" value="cNMP-bd_dom_sf"/>
</dbReference>
<dbReference type="RefSeq" id="WP_133618374.1">
    <property type="nucleotide sequence ID" value="NZ_SOAA01000030.1"/>
</dbReference>
<dbReference type="GO" id="GO:0005829">
    <property type="term" value="C:cytosol"/>
    <property type="evidence" value="ECO:0007669"/>
    <property type="project" value="TreeGrafter"/>
</dbReference>
<comment type="caution">
    <text evidence="6">The sequence shown here is derived from an EMBL/GenBank/DDBJ whole genome shotgun (WGS) entry which is preliminary data.</text>
</comment>
<evidence type="ECO:0000256" key="3">
    <source>
        <dbReference type="ARBA" id="ARBA00023163"/>
    </source>
</evidence>
<dbReference type="Pfam" id="PF13545">
    <property type="entry name" value="HTH_Crp_2"/>
    <property type="match status" value="1"/>
</dbReference>
<dbReference type="PROSITE" id="PS50042">
    <property type="entry name" value="CNMP_BINDING_3"/>
    <property type="match status" value="1"/>
</dbReference>
<evidence type="ECO:0000313" key="6">
    <source>
        <dbReference type="EMBL" id="TDS26999.1"/>
    </source>
</evidence>
<dbReference type="PANTHER" id="PTHR24567">
    <property type="entry name" value="CRP FAMILY TRANSCRIPTIONAL REGULATORY PROTEIN"/>
    <property type="match status" value="1"/>
</dbReference>
<dbReference type="CDD" id="cd00038">
    <property type="entry name" value="CAP_ED"/>
    <property type="match status" value="1"/>
</dbReference>
<dbReference type="EMBL" id="SOAA01000030">
    <property type="protein sequence ID" value="TDS26999.1"/>
    <property type="molecule type" value="Genomic_DNA"/>
</dbReference>
<keyword evidence="1" id="KW-0805">Transcription regulation</keyword>
<dbReference type="InterPro" id="IPR036390">
    <property type="entry name" value="WH_DNA-bd_sf"/>
</dbReference>
<keyword evidence="3" id="KW-0804">Transcription</keyword>
<accession>A0A4R7DXB5</accession>
<dbReference type="InterPro" id="IPR014710">
    <property type="entry name" value="RmlC-like_jellyroll"/>
</dbReference>
<dbReference type="PROSITE" id="PS51063">
    <property type="entry name" value="HTH_CRP_2"/>
    <property type="match status" value="1"/>
</dbReference>
<evidence type="ECO:0000259" key="4">
    <source>
        <dbReference type="PROSITE" id="PS50042"/>
    </source>
</evidence>
<dbReference type="GO" id="GO:0003700">
    <property type="term" value="F:DNA-binding transcription factor activity"/>
    <property type="evidence" value="ECO:0007669"/>
    <property type="project" value="TreeGrafter"/>
</dbReference>
<protein>
    <submittedName>
        <fullName evidence="6">CRP-like cAMP-binding protein</fullName>
    </submittedName>
</protein>
<gene>
    <name evidence="6" type="ORF">BY453_1307</name>
</gene>
<reference evidence="6 7" key="1">
    <citation type="submission" date="2019-03" db="EMBL/GenBank/DDBJ databases">
        <title>Deep subsurface shale carbon reservoir microbial communities from Ohio and West Virginia, USA.</title>
        <authorList>
            <person name="Wrighton K."/>
        </authorList>
    </citation>
    <scope>NUCLEOTIDE SEQUENCE [LARGE SCALE GENOMIC DNA]</scope>
    <source>
        <strain evidence="6 7">UTICA-S4D12</strain>
    </source>
</reference>
<dbReference type="SUPFAM" id="SSF51206">
    <property type="entry name" value="cAMP-binding domain-like"/>
    <property type="match status" value="1"/>
</dbReference>
<feature type="domain" description="HTH crp-type" evidence="5">
    <location>
        <begin position="146"/>
        <end position="216"/>
    </location>
</feature>
<proteinExistence type="predicted"/>